<sequence length="252" mass="28200">MEPNNMENQIKEKLNSREIQPSAQAWDRLDAMLTVAEEKKTKRFPFWFIGVAASVLVLLTVGLFIYNQGKSISIPNNEIVVAPENQEPKINNELPITEQNQVATSDSNQSKSIKINQNQSINNQGVSINNQKNNQNSIINRDKEIEYLVAGDVAAVKDIPKVSSTEPIVVPPRKEIVQKKSTYVDVDALLASAENSSKSQIKSKSEKIKVDANTLLSHADGEVEQTFREKVINRISKNYQEVKTALANRNQE</sequence>
<evidence type="ECO:0000313" key="2">
    <source>
        <dbReference type="EMBL" id="WNM19199.1"/>
    </source>
</evidence>
<name>A0AA96F0C7_9FLAO</name>
<dbReference type="Proteomes" id="UP001304515">
    <property type="component" value="Chromosome"/>
</dbReference>
<evidence type="ECO:0000256" key="1">
    <source>
        <dbReference type="SAM" id="Phobius"/>
    </source>
</evidence>
<feature type="transmembrane region" description="Helical" evidence="1">
    <location>
        <begin position="46"/>
        <end position="66"/>
    </location>
</feature>
<protein>
    <submittedName>
        <fullName evidence="3">Uncharacterized protein</fullName>
    </submittedName>
</protein>
<accession>A0AA96F0C7</accession>
<reference evidence="3 4" key="1">
    <citation type="submission" date="2023-09" db="EMBL/GenBank/DDBJ databases">
        <title>Flavobacterium sp. a novel bacteria isolate from Pepper rhizosphere.</title>
        <authorList>
            <person name="Peng Y."/>
            <person name="Lee J."/>
        </authorList>
    </citation>
    <scope>NUCLEOTIDE SEQUENCE [LARGE SCALE GENOMIC DNA]</scope>
    <source>
        <strain evidence="2">PMR2A8</strain>
        <strain evidence="3 4">PMTSA4</strain>
    </source>
</reference>
<dbReference type="KEGG" id="fcj:RN605_07780"/>
<gene>
    <name evidence="3" type="ORF">RN605_07780</name>
    <name evidence="2" type="ORF">RN608_00610</name>
</gene>
<proteinExistence type="predicted"/>
<dbReference type="EMBL" id="CP134878">
    <property type="protein sequence ID" value="WNM19199.1"/>
    <property type="molecule type" value="Genomic_DNA"/>
</dbReference>
<keyword evidence="1" id="KW-1133">Transmembrane helix</keyword>
<evidence type="ECO:0000313" key="3">
    <source>
        <dbReference type="EMBL" id="WNM20588.1"/>
    </source>
</evidence>
<dbReference type="AlphaFoldDB" id="A0AA96F0C7"/>
<keyword evidence="4" id="KW-1185">Reference proteome</keyword>
<keyword evidence="1" id="KW-0812">Transmembrane</keyword>
<organism evidence="3 4">
    <name type="scientific">Flavobacterium capsici</name>
    <dbReference type="NCBI Taxonomy" id="3075618"/>
    <lineage>
        <taxon>Bacteria</taxon>
        <taxon>Pseudomonadati</taxon>
        <taxon>Bacteroidota</taxon>
        <taxon>Flavobacteriia</taxon>
        <taxon>Flavobacteriales</taxon>
        <taxon>Flavobacteriaceae</taxon>
        <taxon>Flavobacterium</taxon>
    </lineage>
</organism>
<dbReference type="EMBL" id="CP134890">
    <property type="protein sequence ID" value="WNM20588.1"/>
    <property type="molecule type" value="Genomic_DNA"/>
</dbReference>
<keyword evidence="1" id="KW-0472">Membrane</keyword>
<accession>A0AA96J8B7</accession>
<evidence type="ECO:0000313" key="4">
    <source>
        <dbReference type="Proteomes" id="UP001304515"/>
    </source>
</evidence>
<dbReference type="RefSeq" id="WP_313323946.1">
    <property type="nucleotide sequence ID" value="NZ_CP134878.1"/>
</dbReference>